<dbReference type="SUPFAM" id="SSF109604">
    <property type="entry name" value="HD-domain/PDEase-like"/>
    <property type="match status" value="1"/>
</dbReference>
<reference evidence="3" key="1">
    <citation type="journal article" date="2014" name="Int. J. Syst. Evol. Microbiol.">
        <title>Complete genome of a new Firmicutes species belonging to the dominant human colonic microbiota ('Ruminococcus bicirculans') reveals two chromosomes and a selective capacity to utilize plant glucans.</title>
        <authorList>
            <consortium name="NISC Comparative Sequencing Program"/>
            <person name="Wegmann U."/>
            <person name="Louis P."/>
            <person name="Goesmann A."/>
            <person name="Henrissat B."/>
            <person name="Duncan S.H."/>
            <person name="Flint H.J."/>
        </authorList>
    </citation>
    <scope>NUCLEOTIDE SEQUENCE</scope>
    <source>
        <strain evidence="3">NBRC 107169</strain>
    </source>
</reference>
<dbReference type="InterPro" id="IPR003695">
    <property type="entry name" value="Ppx_GppA_N"/>
</dbReference>
<proteinExistence type="predicted"/>
<comment type="caution">
    <text evidence="3">The sequence shown here is derived from an EMBL/GenBank/DDBJ whole genome shotgun (WGS) entry which is preliminary data.</text>
</comment>
<dbReference type="Gene3D" id="3.30.420.40">
    <property type="match status" value="1"/>
</dbReference>
<reference evidence="3" key="2">
    <citation type="submission" date="2023-01" db="EMBL/GenBank/DDBJ databases">
        <title>Draft genome sequence of Maritalea porphyrae strain NBRC 107169.</title>
        <authorList>
            <person name="Sun Q."/>
            <person name="Mori K."/>
        </authorList>
    </citation>
    <scope>NUCLEOTIDE SEQUENCE</scope>
    <source>
        <strain evidence="3">NBRC 107169</strain>
    </source>
</reference>
<gene>
    <name evidence="3" type="ORF">GCM10007879_28440</name>
</gene>
<feature type="domain" description="Ppx/GppA phosphatase N-terminal" evidence="1">
    <location>
        <begin position="38"/>
        <end position="317"/>
    </location>
</feature>
<protein>
    <submittedName>
        <fullName evidence="3">Exopolyphosphatase</fullName>
    </submittedName>
</protein>
<feature type="domain" description="Exopolyphosphatase C-terminal" evidence="2">
    <location>
        <begin position="326"/>
        <end position="505"/>
    </location>
</feature>
<accession>A0ABQ5UV43</accession>
<dbReference type="InterPro" id="IPR048951">
    <property type="entry name" value="Ppx_C"/>
</dbReference>
<sequence length="514" mass="55402">MIRSFVKSLKAPTAQGRITEGQPIAVLDIGSNSVRLVIYERHIRALTPIYNEKVACGLGRGIGQTGALAQDSVDRALIAMRRFALVCQMTGVGNLHILATAATRDASNGAMFIAGVEEIMGAAVRILSGEEEAHFAALGTIAGMPQQQGMLGDFGGGSLELAILDGQQPGEGETHPLGAIRLQDDSGNSAAKALKIARKALSASSLIGSVKRTEFVAIGGTWRALAKVHQIRTNYPLSMVQGYRVDASDMSELCSQIIELSQKGELPEEAQRLSSNRRDLLSYGAAALQAVSEVGKFKTVKFSALGVREGYLFGQLDDAEQQVDPLLQACEELSILRSRSPQHAQDLIEFSAAFLDAIGFEESDAQRQLRNAACYLSDISWRGHPDYRGVQAVDAIAYGSFVGVDHGGRAHLARCLAVRYLGLKRKHLENDAVLALCAEKHAQHADMIGALFRVAYLLSAAMPNVLPQISWQKTEDKLQLVLPAGFEVLAAEKMLRRLNQLATFLDLEAEVVSA</sequence>
<dbReference type="Gene3D" id="1.10.3210.10">
    <property type="entry name" value="Hypothetical protein af1432"/>
    <property type="match status" value="1"/>
</dbReference>
<dbReference type="PANTHER" id="PTHR30005">
    <property type="entry name" value="EXOPOLYPHOSPHATASE"/>
    <property type="match status" value="1"/>
</dbReference>
<dbReference type="Proteomes" id="UP001161405">
    <property type="component" value="Unassembled WGS sequence"/>
</dbReference>
<name>A0ABQ5UV43_9HYPH</name>
<dbReference type="InterPro" id="IPR050273">
    <property type="entry name" value="GppA/Ppx_hydrolase"/>
</dbReference>
<evidence type="ECO:0000313" key="4">
    <source>
        <dbReference type="Proteomes" id="UP001161405"/>
    </source>
</evidence>
<dbReference type="PANTHER" id="PTHR30005:SF0">
    <property type="entry name" value="RETROGRADE REGULATION PROTEIN 2"/>
    <property type="match status" value="1"/>
</dbReference>
<dbReference type="CDD" id="cd24052">
    <property type="entry name" value="ASKHA_NBD_HpPPX-GppA-like"/>
    <property type="match status" value="1"/>
</dbReference>
<evidence type="ECO:0000313" key="3">
    <source>
        <dbReference type="EMBL" id="GLQ18595.1"/>
    </source>
</evidence>
<dbReference type="InterPro" id="IPR043129">
    <property type="entry name" value="ATPase_NBD"/>
</dbReference>
<dbReference type="Gene3D" id="3.30.420.150">
    <property type="entry name" value="Exopolyphosphatase. Domain 2"/>
    <property type="match status" value="1"/>
</dbReference>
<evidence type="ECO:0000259" key="2">
    <source>
        <dbReference type="Pfam" id="PF21697"/>
    </source>
</evidence>
<evidence type="ECO:0000259" key="1">
    <source>
        <dbReference type="Pfam" id="PF02541"/>
    </source>
</evidence>
<dbReference type="Pfam" id="PF02541">
    <property type="entry name" value="Ppx-GppA"/>
    <property type="match status" value="1"/>
</dbReference>
<dbReference type="Pfam" id="PF21697">
    <property type="entry name" value="Ppx_C"/>
    <property type="match status" value="1"/>
</dbReference>
<organism evidence="3 4">
    <name type="scientific">Maritalea porphyrae</name>
    <dbReference type="NCBI Taxonomy" id="880732"/>
    <lineage>
        <taxon>Bacteria</taxon>
        <taxon>Pseudomonadati</taxon>
        <taxon>Pseudomonadota</taxon>
        <taxon>Alphaproteobacteria</taxon>
        <taxon>Hyphomicrobiales</taxon>
        <taxon>Devosiaceae</taxon>
        <taxon>Maritalea</taxon>
    </lineage>
</organism>
<keyword evidence="4" id="KW-1185">Reference proteome</keyword>
<dbReference type="EMBL" id="BSNI01000002">
    <property type="protein sequence ID" value="GLQ18595.1"/>
    <property type="molecule type" value="Genomic_DNA"/>
</dbReference>
<dbReference type="RefSeq" id="WP_284365620.1">
    <property type="nucleotide sequence ID" value="NZ_BSNI01000002.1"/>
</dbReference>
<dbReference type="SUPFAM" id="SSF53067">
    <property type="entry name" value="Actin-like ATPase domain"/>
    <property type="match status" value="2"/>
</dbReference>